<evidence type="ECO:0000313" key="4">
    <source>
        <dbReference type="Proteomes" id="UP000245207"/>
    </source>
</evidence>
<dbReference type="InterPro" id="IPR029480">
    <property type="entry name" value="Transpos_assoc"/>
</dbReference>
<evidence type="ECO:0000259" key="1">
    <source>
        <dbReference type="Pfam" id="PF06974"/>
    </source>
</evidence>
<proteinExistence type="predicted"/>
<accession>A0A2U1Q885</accession>
<sequence>MTRRLLPTFANDNTLVFRELLKLELMVIYGLWTKDISIYSHTLSLHNYVPETRVKNAVITMDRSWMYLAPRASLTYVNGVESFLDFAFLKSARHGMILCPCIACHNRFLKNRAEVSNHLICSGFRKGYSEWTDHGESRKGSSSSIKANGVEGNYQNEMHGLLHDLFPRFSMEGSNQDIGERELADNLDMPPIPEINVDPVLNEQQKKNNDDKRKFDDLLKDVEQKVYPDAKHNKLSCLVHLYHIKCLNGWSNKSFSMLLEFLHDLLPEGNILPKKNYQVKKIMAKLGLGYEKIHACINGCMLFWKDTEKDQSCSVCGASRWKPIPTKDNEDDNSEDVVTPKKNKAMNILRWFPLKPRLQRLFMSSKTATLMKWHHMERVRDGKLRHPADALAWKHFDERYPGFASDPRNVRLGLASDGFNPYRTMSVSYSIWPVFVIPYNLPPWYIMKQPNFILSLIIPGPKGPGNKIDVYMQPLINELKDLWDTGIETFDSSVNENFCMKAALLSTISDFPGYANLSGWSTKGEYACPLCAFDKTSKWLDHGRKWCYMGHRKWLQADHHSRRDTRSFDGHVELGYPPIPLSGDAVLDQLHGVDFLVESVETGPWKKKSIFFKLPYWKNLLLRHNLDVMHIEKNVCDNIMGTLLGQVGKSKDNLNARLDLKKMDGLENHNIVPENIRLRAAFFFNLRASTMVDTFTNTTTKDGTWGNKMGYVLFPLHMKHERDPLDYVRKAHAMMQRKKESLEPLFTSLLANLVLKLFGIKASQVNVVSYNDKVTFMVSADEETMPNPEKLCDDLEYSLHLMKSSVLAGEH</sequence>
<feature type="domain" description="O-acyltransferase WSD1 C-terminal" evidence="1">
    <location>
        <begin position="705"/>
        <end position="763"/>
    </location>
</feature>
<protein>
    <recommendedName>
        <fullName evidence="5">Transposase-associated domain-containing protein</fullName>
    </recommendedName>
</protein>
<feature type="domain" description="Transposase-associated" evidence="2">
    <location>
        <begin position="63"/>
        <end position="136"/>
    </location>
</feature>
<dbReference type="Pfam" id="PF06974">
    <property type="entry name" value="WS_DGAT_C"/>
    <property type="match status" value="2"/>
</dbReference>
<reference evidence="3 4" key="1">
    <citation type="journal article" date="2018" name="Mol. Plant">
        <title>The genome of Artemisia annua provides insight into the evolution of Asteraceae family and artemisinin biosynthesis.</title>
        <authorList>
            <person name="Shen Q."/>
            <person name="Zhang L."/>
            <person name="Liao Z."/>
            <person name="Wang S."/>
            <person name="Yan T."/>
            <person name="Shi P."/>
            <person name="Liu M."/>
            <person name="Fu X."/>
            <person name="Pan Q."/>
            <person name="Wang Y."/>
            <person name="Lv Z."/>
            <person name="Lu X."/>
            <person name="Zhang F."/>
            <person name="Jiang W."/>
            <person name="Ma Y."/>
            <person name="Chen M."/>
            <person name="Hao X."/>
            <person name="Li L."/>
            <person name="Tang Y."/>
            <person name="Lv G."/>
            <person name="Zhou Y."/>
            <person name="Sun X."/>
            <person name="Brodelius P.E."/>
            <person name="Rose J.K.C."/>
            <person name="Tang K."/>
        </authorList>
    </citation>
    <scope>NUCLEOTIDE SEQUENCE [LARGE SCALE GENOMIC DNA]</scope>
    <source>
        <strain evidence="4">cv. Huhao1</strain>
        <tissue evidence="3">Leaf</tissue>
    </source>
</reference>
<keyword evidence="4" id="KW-1185">Reference proteome</keyword>
<dbReference type="InterPro" id="IPR009721">
    <property type="entry name" value="O-acyltransferase_WSD1_C"/>
</dbReference>
<dbReference type="EMBL" id="PKPP01000327">
    <property type="protein sequence ID" value="PWA94226.1"/>
    <property type="molecule type" value="Genomic_DNA"/>
</dbReference>
<dbReference type="Proteomes" id="UP000245207">
    <property type="component" value="Unassembled WGS sequence"/>
</dbReference>
<name>A0A2U1Q885_ARTAN</name>
<dbReference type="OrthoDB" id="1932595at2759"/>
<organism evidence="3 4">
    <name type="scientific">Artemisia annua</name>
    <name type="common">Sweet wormwood</name>
    <dbReference type="NCBI Taxonomy" id="35608"/>
    <lineage>
        <taxon>Eukaryota</taxon>
        <taxon>Viridiplantae</taxon>
        <taxon>Streptophyta</taxon>
        <taxon>Embryophyta</taxon>
        <taxon>Tracheophyta</taxon>
        <taxon>Spermatophyta</taxon>
        <taxon>Magnoliopsida</taxon>
        <taxon>eudicotyledons</taxon>
        <taxon>Gunneridae</taxon>
        <taxon>Pentapetalae</taxon>
        <taxon>asterids</taxon>
        <taxon>campanulids</taxon>
        <taxon>Asterales</taxon>
        <taxon>Asteraceae</taxon>
        <taxon>Asteroideae</taxon>
        <taxon>Anthemideae</taxon>
        <taxon>Artemisiinae</taxon>
        <taxon>Artemisia</taxon>
    </lineage>
</organism>
<feature type="domain" description="O-acyltransferase WSD1 C-terminal" evidence="1">
    <location>
        <begin position="765"/>
        <end position="803"/>
    </location>
</feature>
<evidence type="ECO:0000313" key="3">
    <source>
        <dbReference type="EMBL" id="PWA94226.1"/>
    </source>
</evidence>
<dbReference type="PANTHER" id="PTHR10775">
    <property type="entry name" value="OS08G0208400 PROTEIN"/>
    <property type="match status" value="1"/>
</dbReference>
<dbReference type="InterPro" id="IPR004242">
    <property type="entry name" value="Transposase_21"/>
</dbReference>
<dbReference type="AlphaFoldDB" id="A0A2U1Q885"/>
<evidence type="ECO:0000259" key="2">
    <source>
        <dbReference type="Pfam" id="PF13963"/>
    </source>
</evidence>
<dbReference type="Pfam" id="PF02992">
    <property type="entry name" value="Transposase_21"/>
    <property type="match status" value="1"/>
</dbReference>
<dbReference type="Pfam" id="PF13963">
    <property type="entry name" value="Transpos_assoc"/>
    <property type="match status" value="1"/>
</dbReference>
<comment type="caution">
    <text evidence="3">The sequence shown here is derived from an EMBL/GenBank/DDBJ whole genome shotgun (WGS) entry which is preliminary data.</text>
</comment>
<dbReference type="PANTHER" id="PTHR10775:SF182">
    <property type="entry name" value="TRANSPOSON, EN_SPM-LIKE, TRANSPOSASE-ASSOCIATED DOMAIN PROTEIN-RELATED"/>
    <property type="match status" value="1"/>
</dbReference>
<gene>
    <name evidence="3" type="ORF">CTI12_AA060390</name>
</gene>
<evidence type="ECO:0008006" key="5">
    <source>
        <dbReference type="Google" id="ProtNLM"/>
    </source>
</evidence>
<dbReference type="STRING" id="35608.A0A2U1Q885"/>